<dbReference type="InterPro" id="IPR059007">
    <property type="entry name" value="ARM_At1g04390"/>
</dbReference>
<dbReference type="Pfam" id="PF26522">
    <property type="entry name" value="ARM_6"/>
    <property type="match status" value="1"/>
</dbReference>
<accession>A0A6A1WMY8</accession>
<dbReference type="OrthoDB" id="418748at2759"/>
<proteinExistence type="predicted"/>
<dbReference type="PANTHER" id="PTHR35918">
    <property type="entry name" value="OS06G0674800 PROTEIN"/>
    <property type="match status" value="1"/>
</dbReference>
<feature type="domain" description="At1g04390 ARM repeat" evidence="1">
    <location>
        <begin position="36"/>
        <end position="81"/>
    </location>
</feature>
<reference evidence="2 3" key="1">
    <citation type="journal article" date="2019" name="Plant Biotechnol. J.">
        <title>The red bayberry genome and genetic basis of sex determination.</title>
        <authorList>
            <person name="Jia H.M."/>
            <person name="Jia H.J."/>
            <person name="Cai Q.L."/>
            <person name="Wang Y."/>
            <person name="Zhao H.B."/>
            <person name="Yang W.F."/>
            <person name="Wang G.Y."/>
            <person name="Li Y.H."/>
            <person name="Zhan D.L."/>
            <person name="Shen Y.T."/>
            <person name="Niu Q.F."/>
            <person name="Chang L."/>
            <person name="Qiu J."/>
            <person name="Zhao L."/>
            <person name="Xie H.B."/>
            <person name="Fu W.Y."/>
            <person name="Jin J."/>
            <person name="Li X.W."/>
            <person name="Jiao Y."/>
            <person name="Zhou C.C."/>
            <person name="Tu T."/>
            <person name="Chai C.Y."/>
            <person name="Gao J.L."/>
            <person name="Fan L.J."/>
            <person name="van de Weg E."/>
            <person name="Wang J.Y."/>
            <person name="Gao Z.S."/>
        </authorList>
    </citation>
    <scope>NUCLEOTIDE SEQUENCE [LARGE SCALE GENOMIC DNA]</scope>
    <source>
        <tissue evidence="2">Leaves</tissue>
    </source>
</reference>
<comment type="caution">
    <text evidence="2">The sequence shown here is derived from an EMBL/GenBank/DDBJ whole genome shotgun (WGS) entry which is preliminary data.</text>
</comment>
<gene>
    <name evidence="2" type="ORF">CJ030_MR1G027475</name>
</gene>
<evidence type="ECO:0000259" key="1">
    <source>
        <dbReference type="Pfam" id="PF26522"/>
    </source>
</evidence>
<dbReference type="AlphaFoldDB" id="A0A6A1WMY8"/>
<dbReference type="PANTHER" id="PTHR35918:SF1">
    <property type="entry name" value="BTB DOMAIN-CONTAINING PROTEIN"/>
    <property type="match status" value="1"/>
</dbReference>
<name>A0A6A1WMY8_9ROSI</name>
<sequence>MAANVVVKLINILLNSVVRPYVLELVHPLSSSLSLRQVDDATSCATALNLISKSEKAIWEILKRTDIVAHIVDAIKDITGGLPQYRRHLIKNEALLNLGIAILKLPNVCCKIDAVNLGNALPISYMTASTRIAPGSVIDIIDSDDDCALGRTLCGKEMNSENFADTVRPDITHW</sequence>
<keyword evidence="3" id="KW-1185">Reference proteome</keyword>
<dbReference type="EMBL" id="RXIC02000019">
    <property type="protein sequence ID" value="KAB1226642.1"/>
    <property type="molecule type" value="Genomic_DNA"/>
</dbReference>
<protein>
    <recommendedName>
        <fullName evidence="1">At1g04390 ARM repeat domain-containing protein</fullName>
    </recommendedName>
</protein>
<evidence type="ECO:0000313" key="3">
    <source>
        <dbReference type="Proteomes" id="UP000516437"/>
    </source>
</evidence>
<organism evidence="2 3">
    <name type="scientific">Morella rubra</name>
    <name type="common">Chinese bayberry</name>
    <dbReference type="NCBI Taxonomy" id="262757"/>
    <lineage>
        <taxon>Eukaryota</taxon>
        <taxon>Viridiplantae</taxon>
        <taxon>Streptophyta</taxon>
        <taxon>Embryophyta</taxon>
        <taxon>Tracheophyta</taxon>
        <taxon>Spermatophyta</taxon>
        <taxon>Magnoliopsida</taxon>
        <taxon>eudicotyledons</taxon>
        <taxon>Gunneridae</taxon>
        <taxon>Pentapetalae</taxon>
        <taxon>rosids</taxon>
        <taxon>fabids</taxon>
        <taxon>Fagales</taxon>
        <taxon>Myricaceae</taxon>
        <taxon>Morella</taxon>
    </lineage>
</organism>
<evidence type="ECO:0000313" key="2">
    <source>
        <dbReference type="EMBL" id="KAB1226642.1"/>
    </source>
</evidence>
<dbReference type="InterPro" id="IPR044953">
    <property type="entry name" value="At1g04390-like"/>
</dbReference>
<dbReference type="Proteomes" id="UP000516437">
    <property type="component" value="Chromosome 1"/>
</dbReference>